<name>A0A850QFI3_9RHOB</name>
<feature type="compositionally biased region" description="Low complexity" evidence="1">
    <location>
        <begin position="555"/>
        <end position="565"/>
    </location>
</feature>
<protein>
    <submittedName>
        <fullName evidence="2">Uncharacterized protein</fullName>
    </submittedName>
</protein>
<dbReference type="AlphaFoldDB" id="A0A850QFI3"/>
<accession>A0A850QFI3</accession>
<reference evidence="2 3" key="1">
    <citation type="submission" date="2020-04" db="EMBL/GenBank/DDBJ databases">
        <title>Donghicola sp., a member of the Rhodobacteraceae family isolated from mangrove forest in Thailand.</title>
        <authorList>
            <person name="Charoenyingcharoen P."/>
            <person name="Yukphan P."/>
        </authorList>
    </citation>
    <scope>NUCLEOTIDE SEQUENCE [LARGE SCALE GENOMIC DNA]</scope>
    <source>
        <strain evidence="2 3">B5-SW-15</strain>
    </source>
</reference>
<evidence type="ECO:0000313" key="2">
    <source>
        <dbReference type="EMBL" id="NVO24611.1"/>
    </source>
</evidence>
<dbReference type="Proteomes" id="UP000592216">
    <property type="component" value="Unassembled WGS sequence"/>
</dbReference>
<dbReference type="EMBL" id="JABCJE010000007">
    <property type="protein sequence ID" value="NVO24611.1"/>
    <property type="molecule type" value="Genomic_DNA"/>
</dbReference>
<feature type="region of interest" description="Disordered" evidence="1">
    <location>
        <begin position="553"/>
        <end position="576"/>
    </location>
</feature>
<organism evidence="2 3">
    <name type="scientific">Donghicola mangrovi</name>
    <dbReference type="NCBI Taxonomy" id="2729614"/>
    <lineage>
        <taxon>Bacteria</taxon>
        <taxon>Pseudomonadati</taxon>
        <taxon>Pseudomonadota</taxon>
        <taxon>Alphaproteobacteria</taxon>
        <taxon>Rhodobacterales</taxon>
        <taxon>Roseobacteraceae</taxon>
        <taxon>Donghicola</taxon>
    </lineage>
</organism>
<sequence length="576" mass="63685">MAASVQNEHNAILRSPLFRLESVFSRVTDSLFFASEKAALLKGAMGDLVEITNQHQIDIVSQGRKDINTFATQVDERISQSSGFLREIGRKRQMMNAEIKDLAQNIHSASIVSLNARIIAQGHRTLKQGEQLVRLAENISGITDNASQQVAEMLKATESITKALQKLLVYAEDQSLTLADTIRPEIRSLEKSLQTLSRALENSHEAAEWMNEYYRKAEGDVMMVIQSLQVGDRARQRAEHIQQILHEAASFPTGSHENQLLTALADIQMEQAVQETLTDAEKAMVTLTGLAADLDRYQQNNSALRKAFADRHELNNGVLQTDLLNKQKAEMAGGSNESQALMNQIRESDERLKEHSRNLNNAAFQMQLASLNTIIACAREGRAAADMIVISQQVNSVVSTVPEIYVTFSAALDSTKQHLEDYLAGVTSSSSGNINAEVIAMIPVVVTVVSDLMPKLASDSEQVARAIEASDRMLRELVNDLKQTNRKGTSVKRRFPTSLELEPRFQRVSARIRKLYTMQAERDLHDGLLANYIEADEAPAPAAKKDDVKFEMFDEAPAPKAEAAPSGGSDLSDILF</sequence>
<comment type="caution">
    <text evidence="2">The sequence shown here is derived from an EMBL/GenBank/DDBJ whole genome shotgun (WGS) entry which is preliminary data.</text>
</comment>
<proteinExistence type="predicted"/>
<evidence type="ECO:0000313" key="3">
    <source>
        <dbReference type="Proteomes" id="UP000592216"/>
    </source>
</evidence>
<evidence type="ECO:0000256" key="1">
    <source>
        <dbReference type="SAM" id="MobiDB-lite"/>
    </source>
</evidence>
<gene>
    <name evidence="2" type="ORF">HJ536_14690</name>
</gene>
<dbReference type="RefSeq" id="WP_177158273.1">
    <property type="nucleotide sequence ID" value="NZ_JABCJE010000007.1"/>
</dbReference>